<dbReference type="CDD" id="cd02440">
    <property type="entry name" value="AdoMet_MTases"/>
    <property type="match status" value="1"/>
</dbReference>
<dbReference type="PANTHER" id="PTHR44068:SF1">
    <property type="entry name" value="HYPOTHETICAL LOC100005854"/>
    <property type="match status" value="1"/>
</dbReference>
<dbReference type="OrthoDB" id="10017101at2759"/>
<sequence length="283" mass="31193">MAPQEHNRYGPGYAASQVKHHEWRTAENSAAHLVPSLQSHVRANPRLKLLDVGAGSGTISASLAKYMPQGQVVATDISDEILVRAKEHADSEGVTNIEFQQANIYELPFPDSTFDIAHAHQVLCHLDTPVDAIKEMLRVTKPGGTLSLRESDLQMWCIWPEITGLLKFHEILIKTLLANGGQDKAGRQLVSWALNAGAAREDIRASFGTWCYSAPDDKKAWASSMRERLISGQMRGKSLELGIATENELDEMAEAWEKWDDAEDATLGIMNGELLINKKQAPG</sequence>
<dbReference type="Gene3D" id="3.40.50.150">
    <property type="entry name" value="Vaccinia Virus protein VP39"/>
    <property type="match status" value="1"/>
</dbReference>
<dbReference type="GO" id="GO:0005783">
    <property type="term" value="C:endoplasmic reticulum"/>
    <property type="evidence" value="ECO:0007669"/>
    <property type="project" value="TreeGrafter"/>
</dbReference>
<evidence type="ECO:0000313" key="5">
    <source>
        <dbReference type="Proteomes" id="UP000635477"/>
    </source>
</evidence>
<accession>A0A8H4UPT1</accession>
<keyword evidence="5" id="KW-1185">Reference proteome</keyword>
<proteinExistence type="inferred from homology"/>
<protein>
    <recommendedName>
        <fullName evidence="3">Methyltransferase domain-containing protein</fullName>
    </recommendedName>
</protein>
<dbReference type="AlphaFoldDB" id="A0A8H4UPT1"/>
<reference evidence="4" key="1">
    <citation type="journal article" date="2020" name="BMC Genomics">
        <title>Correction to: Identification and distribution of gene clusters required for synthesis of sphingolipid metabolism inhibitors in diverse species of the filamentous fungus Fusarium.</title>
        <authorList>
            <person name="Kim H.S."/>
            <person name="Lohmar J.M."/>
            <person name="Busman M."/>
            <person name="Brown D.W."/>
            <person name="Naumann T.A."/>
            <person name="Divon H.H."/>
            <person name="Lysoe E."/>
            <person name="Uhlig S."/>
            <person name="Proctor R.H."/>
        </authorList>
    </citation>
    <scope>NUCLEOTIDE SEQUENCE</scope>
    <source>
        <strain evidence="4">NRRL 22465</strain>
    </source>
</reference>
<evidence type="ECO:0000256" key="1">
    <source>
        <dbReference type="ARBA" id="ARBA00022679"/>
    </source>
</evidence>
<dbReference type="InterPro" id="IPR050447">
    <property type="entry name" value="Erg6_SMT_methyltransf"/>
</dbReference>
<reference evidence="4" key="2">
    <citation type="submission" date="2020-05" db="EMBL/GenBank/DDBJ databases">
        <authorList>
            <person name="Kim H.-S."/>
            <person name="Proctor R.H."/>
            <person name="Brown D.W."/>
        </authorList>
    </citation>
    <scope>NUCLEOTIDE SEQUENCE</scope>
    <source>
        <strain evidence="4">NRRL 22465</strain>
    </source>
</reference>
<name>A0A8H4UPT1_9HYPO</name>
<comment type="similarity">
    <text evidence="2">Belongs to the class I-like SAM-binding methyltransferase superfamily. Erg6/SMT family.</text>
</comment>
<dbReference type="GO" id="GO:0003838">
    <property type="term" value="F:sterol 24-C-methyltransferase activity"/>
    <property type="evidence" value="ECO:0007669"/>
    <property type="project" value="TreeGrafter"/>
</dbReference>
<dbReference type="Proteomes" id="UP000635477">
    <property type="component" value="Unassembled WGS sequence"/>
</dbReference>
<gene>
    <name evidence="4" type="ORF">FZEAL_2899</name>
</gene>
<feature type="domain" description="Methyltransferase" evidence="3">
    <location>
        <begin position="46"/>
        <end position="155"/>
    </location>
</feature>
<dbReference type="InterPro" id="IPR025714">
    <property type="entry name" value="Methyltranfer_dom"/>
</dbReference>
<dbReference type="SUPFAM" id="SSF53335">
    <property type="entry name" value="S-adenosyl-L-methionine-dependent methyltransferases"/>
    <property type="match status" value="1"/>
</dbReference>
<dbReference type="EMBL" id="JABEYC010000176">
    <property type="protein sequence ID" value="KAF4981273.1"/>
    <property type="molecule type" value="Genomic_DNA"/>
</dbReference>
<dbReference type="Pfam" id="PF13847">
    <property type="entry name" value="Methyltransf_31"/>
    <property type="match status" value="1"/>
</dbReference>
<organism evidence="4 5">
    <name type="scientific">Fusarium zealandicum</name>
    <dbReference type="NCBI Taxonomy" id="1053134"/>
    <lineage>
        <taxon>Eukaryota</taxon>
        <taxon>Fungi</taxon>
        <taxon>Dikarya</taxon>
        <taxon>Ascomycota</taxon>
        <taxon>Pezizomycotina</taxon>
        <taxon>Sordariomycetes</taxon>
        <taxon>Hypocreomycetidae</taxon>
        <taxon>Hypocreales</taxon>
        <taxon>Nectriaceae</taxon>
        <taxon>Fusarium</taxon>
        <taxon>Fusarium staphyleae species complex</taxon>
    </lineage>
</organism>
<evidence type="ECO:0000313" key="4">
    <source>
        <dbReference type="EMBL" id="KAF4981273.1"/>
    </source>
</evidence>
<dbReference type="InterPro" id="IPR029063">
    <property type="entry name" value="SAM-dependent_MTases_sf"/>
</dbReference>
<comment type="caution">
    <text evidence="4">The sequence shown here is derived from an EMBL/GenBank/DDBJ whole genome shotgun (WGS) entry which is preliminary data.</text>
</comment>
<evidence type="ECO:0000259" key="3">
    <source>
        <dbReference type="Pfam" id="PF13847"/>
    </source>
</evidence>
<evidence type="ECO:0000256" key="2">
    <source>
        <dbReference type="ARBA" id="ARBA00038188"/>
    </source>
</evidence>
<dbReference type="GO" id="GO:0016126">
    <property type="term" value="P:sterol biosynthetic process"/>
    <property type="evidence" value="ECO:0007669"/>
    <property type="project" value="TreeGrafter"/>
</dbReference>
<keyword evidence="1" id="KW-0808">Transferase</keyword>
<dbReference type="PANTHER" id="PTHR44068">
    <property type="entry name" value="ZGC:194242"/>
    <property type="match status" value="1"/>
</dbReference>